<dbReference type="Proteomes" id="UP000789920">
    <property type="component" value="Unassembled WGS sequence"/>
</dbReference>
<proteinExistence type="predicted"/>
<feature type="non-terminal residue" evidence="1">
    <location>
        <position position="103"/>
    </location>
</feature>
<protein>
    <submittedName>
        <fullName evidence="1">8183_t:CDS:1</fullName>
    </submittedName>
</protein>
<evidence type="ECO:0000313" key="2">
    <source>
        <dbReference type="Proteomes" id="UP000789920"/>
    </source>
</evidence>
<dbReference type="EMBL" id="CAJVQC010109636">
    <property type="protein sequence ID" value="CAG8834618.1"/>
    <property type="molecule type" value="Genomic_DNA"/>
</dbReference>
<accession>A0ACA9SCZ6</accession>
<reference evidence="1" key="1">
    <citation type="submission" date="2021-06" db="EMBL/GenBank/DDBJ databases">
        <authorList>
            <person name="Kallberg Y."/>
            <person name="Tangrot J."/>
            <person name="Rosling A."/>
        </authorList>
    </citation>
    <scope>NUCLEOTIDE SEQUENCE</scope>
    <source>
        <strain evidence="1">MA461A</strain>
    </source>
</reference>
<comment type="caution">
    <text evidence="1">The sequence shown here is derived from an EMBL/GenBank/DDBJ whole genome shotgun (WGS) entry which is preliminary data.</text>
</comment>
<name>A0ACA9SCZ6_9GLOM</name>
<gene>
    <name evidence="1" type="ORF">RPERSI_LOCUS29250</name>
</gene>
<keyword evidence="2" id="KW-1185">Reference proteome</keyword>
<feature type="non-terminal residue" evidence="1">
    <location>
        <position position="1"/>
    </location>
</feature>
<sequence>KSISEEFIHEMLFYRKVWGLAHIAVNKCMLHYDHEFVSSIEAYLEKICAKENALQEAAGRPRLAGHGQNVVTHEKSSKKRGQYTCGFCKKPGHNIATCPHKAK</sequence>
<organism evidence="1 2">
    <name type="scientific">Racocetra persica</name>
    <dbReference type="NCBI Taxonomy" id="160502"/>
    <lineage>
        <taxon>Eukaryota</taxon>
        <taxon>Fungi</taxon>
        <taxon>Fungi incertae sedis</taxon>
        <taxon>Mucoromycota</taxon>
        <taxon>Glomeromycotina</taxon>
        <taxon>Glomeromycetes</taxon>
        <taxon>Diversisporales</taxon>
        <taxon>Gigasporaceae</taxon>
        <taxon>Racocetra</taxon>
    </lineage>
</organism>
<evidence type="ECO:0000313" key="1">
    <source>
        <dbReference type="EMBL" id="CAG8834618.1"/>
    </source>
</evidence>